<keyword evidence="1" id="KW-0812">Transmembrane</keyword>
<sequence>MRKIPFYPFLFALYPMVYLLAVNVDQISPIMAFRSMAIPFVASVVLFLLMALVTHNWRRAALVTAFWVVAIYLLFFFFYVPLYRTFEKTVVFGINIGRHRTLILGLAVLLLAGTALISTRRSNFGTLTVFLNLVAIAAIAIPLGQIVLYKYQSGIMGTASQSQDQAESAVSLTPGENPPDVYYIILDMYTREDLLKDFFKYDNSPFLQFLTDKGFYVANCSQSNYNSTQYSIGSSLNMDYLPDLGLGVEDPDLVPAVQQNRVMALFKQMGYRTVNFESGFSITELRNADEYLSPFSNVWDSLFYGGVNSFEAMILKNSAGTLIYEAKPNLAKKYQTILDTPYIQYRERIAYALEKLETIPASKSPKFVFAHILAPHDPFVFDKDGNFVFRETPFTLNGDKEYPGETYIPGYTSELQYLNAQVEKIVTDILENSDEPPIIILQGDHGAPRTKGIDGSSAILNAYYLTMGKDQLYPTISPVNTFRVVFDQYFNGQFPLLQDQPYKIDFDAKNYISYDGYACSAQPLTSTP</sequence>
<reference evidence="3" key="1">
    <citation type="submission" date="2015-07" db="EMBL/GenBank/DDBJ databases">
        <title>Draft Genome Sequences of Anaerolinea thermolimosa IMO-1, Bellilinea caldifistulae GOMI-1, Leptolinea tardivitalis YMTK-2, Levilinea saccharolytica KIBI-1,Longilinea arvoryzae KOME-1, Previously Described as Members of the Anaerolineaceae (Chloroflexi).</title>
        <authorList>
            <person name="Sekiguchi Y."/>
            <person name="Ohashi A."/>
            <person name="Matsuura N."/>
            <person name="Tourlousse M.D."/>
        </authorList>
    </citation>
    <scope>NUCLEOTIDE SEQUENCE [LARGE SCALE GENOMIC DNA]</scope>
    <source>
        <strain evidence="3">KOME-1</strain>
    </source>
</reference>
<name>A0A0S7B8E0_9CHLR</name>
<dbReference type="Proteomes" id="UP000055060">
    <property type="component" value="Unassembled WGS sequence"/>
</dbReference>
<feature type="transmembrane region" description="Helical" evidence="1">
    <location>
        <begin position="60"/>
        <end position="80"/>
    </location>
</feature>
<feature type="transmembrane region" description="Helical" evidence="1">
    <location>
        <begin position="124"/>
        <end position="148"/>
    </location>
</feature>
<dbReference type="SUPFAM" id="SSF53649">
    <property type="entry name" value="Alkaline phosphatase-like"/>
    <property type="match status" value="1"/>
</dbReference>
<dbReference type="InterPro" id="IPR017850">
    <property type="entry name" value="Alkaline_phosphatase_core_sf"/>
</dbReference>
<evidence type="ECO:0000259" key="2">
    <source>
        <dbReference type="Pfam" id="PF00884"/>
    </source>
</evidence>
<dbReference type="STRING" id="360412.LARV_01543"/>
<dbReference type="Pfam" id="PF00884">
    <property type="entry name" value="Sulfatase"/>
    <property type="match status" value="1"/>
</dbReference>
<proteinExistence type="predicted"/>
<dbReference type="Gene3D" id="3.40.720.10">
    <property type="entry name" value="Alkaline Phosphatase, subunit A"/>
    <property type="match status" value="1"/>
</dbReference>
<feature type="domain" description="Sulfatase N-terminal" evidence="2">
    <location>
        <begin position="199"/>
        <end position="451"/>
    </location>
</feature>
<evidence type="ECO:0000256" key="1">
    <source>
        <dbReference type="SAM" id="Phobius"/>
    </source>
</evidence>
<keyword evidence="4" id="KW-1185">Reference proteome</keyword>
<evidence type="ECO:0000313" key="4">
    <source>
        <dbReference type="Proteomes" id="UP000055060"/>
    </source>
</evidence>
<feature type="transmembrane region" description="Helical" evidence="1">
    <location>
        <begin position="36"/>
        <end position="54"/>
    </location>
</feature>
<gene>
    <name evidence="3" type="ORF">LARV_01543</name>
</gene>
<dbReference type="EMBL" id="DF967972">
    <property type="protein sequence ID" value="GAP13788.1"/>
    <property type="molecule type" value="Genomic_DNA"/>
</dbReference>
<dbReference type="OrthoDB" id="681113at2"/>
<feature type="transmembrane region" description="Helical" evidence="1">
    <location>
        <begin position="101"/>
        <end position="118"/>
    </location>
</feature>
<keyword evidence="1" id="KW-0472">Membrane</keyword>
<accession>A0A0S7B8E0</accession>
<protein>
    <submittedName>
        <fullName evidence="3">Sulfatase</fullName>
    </submittedName>
</protein>
<dbReference type="RefSeq" id="WP_075073103.1">
    <property type="nucleotide sequence ID" value="NZ_DF967972.1"/>
</dbReference>
<dbReference type="AlphaFoldDB" id="A0A0S7B8E0"/>
<feature type="transmembrane region" description="Helical" evidence="1">
    <location>
        <begin position="6"/>
        <end position="24"/>
    </location>
</feature>
<evidence type="ECO:0000313" key="3">
    <source>
        <dbReference type="EMBL" id="GAP13788.1"/>
    </source>
</evidence>
<dbReference type="InterPro" id="IPR000917">
    <property type="entry name" value="Sulfatase_N"/>
</dbReference>
<keyword evidence="1" id="KW-1133">Transmembrane helix</keyword>
<organism evidence="3">
    <name type="scientific">Longilinea arvoryzae</name>
    <dbReference type="NCBI Taxonomy" id="360412"/>
    <lineage>
        <taxon>Bacteria</taxon>
        <taxon>Bacillati</taxon>
        <taxon>Chloroflexota</taxon>
        <taxon>Anaerolineae</taxon>
        <taxon>Anaerolineales</taxon>
        <taxon>Anaerolineaceae</taxon>
        <taxon>Longilinea</taxon>
    </lineage>
</organism>